<dbReference type="RefSeq" id="WP_229747208.1">
    <property type="nucleotide sequence ID" value="NZ_BMDO01000013.1"/>
</dbReference>
<dbReference type="GO" id="GO:0006508">
    <property type="term" value="P:proteolysis"/>
    <property type="evidence" value="ECO:0007669"/>
    <property type="project" value="InterPro"/>
</dbReference>
<evidence type="ECO:0000259" key="2">
    <source>
        <dbReference type="Pfam" id="PF19290"/>
    </source>
</evidence>
<dbReference type="Pfam" id="PF19289">
    <property type="entry name" value="PmbA_TldD_3rd"/>
    <property type="match status" value="1"/>
</dbReference>
<dbReference type="SUPFAM" id="SSF111283">
    <property type="entry name" value="Putative modulator of DNA gyrase, PmbA/TldD"/>
    <property type="match status" value="1"/>
</dbReference>
<keyword evidence="4" id="KW-1185">Reference proteome</keyword>
<gene>
    <name evidence="3" type="primary">tldD</name>
    <name evidence="3" type="ORF">GCM10011425_36720</name>
</gene>
<dbReference type="InterPro" id="IPR045570">
    <property type="entry name" value="Metalloprtase-TldD/E_cen_dom"/>
</dbReference>
<name>A0A917N2W2_9SPHI</name>
<dbReference type="AlphaFoldDB" id="A0A917N2W2"/>
<reference evidence="3" key="2">
    <citation type="submission" date="2020-09" db="EMBL/GenBank/DDBJ databases">
        <authorList>
            <person name="Sun Q."/>
            <person name="Sedlacek I."/>
        </authorList>
    </citation>
    <scope>NUCLEOTIDE SEQUENCE</scope>
    <source>
        <strain evidence="3">CCM 8711</strain>
    </source>
</reference>
<dbReference type="GO" id="GO:0008237">
    <property type="term" value="F:metallopeptidase activity"/>
    <property type="evidence" value="ECO:0007669"/>
    <property type="project" value="InterPro"/>
</dbReference>
<dbReference type="PANTHER" id="PTHR43666:SF1">
    <property type="entry name" value="CONSERVED PROTEIN"/>
    <property type="match status" value="1"/>
</dbReference>
<protein>
    <submittedName>
        <fullName evidence="3">TldD protein</fullName>
    </submittedName>
</protein>
<sequence length="445" mass="48284">MAILTEEQARALLKKALSYSKAEQCEINLNGGDSSNIRYARNSVSTSGGISRNSLVVSSAFGKKVGTATINEFDDASLEKVVRRSEELAQLAPENPEFMPFLGPQTYGPPSKTFVPETAALDPKKRADMVQASLQVAKDANLTAAGFLENSTGYSAMMNSKGLFAYNTSTDVNFSVTLRTADGKGSGYATKAYNDVSKMDTLAFSKIAAKKATGSATAKALEPGKYTVILEPAAGIVLLEQLYGSLDARSADEGRSFLSKPGGKTRLGEQLVDPRVNIYSDPFNPELPTSVWNGDGQPQNRVSWIEKGVVKNMSYSRYWAEKKGVKPLPGADAIIMEGGTQSLEELIKGTEKGILVTRLWYIRPVDPQTLLYTGLTRDGTFYIENGQIKFPVKNFRFNESPVIMLNNLEVLGKSERTVSGESGQNALIPPMKIRDFTFSSLSDAV</sequence>
<reference evidence="3" key="1">
    <citation type="journal article" date="2014" name="Int. J. Syst. Evol. Microbiol.">
        <title>Complete genome sequence of Corynebacterium casei LMG S-19264T (=DSM 44701T), isolated from a smear-ripened cheese.</title>
        <authorList>
            <consortium name="US DOE Joint Genome Institute (JGI-PGF)"/>
            <person name="Walter F."/>
            <person name="Albersmeier A."/>
            <person name="Kalinowski J."/>
            <person name="Ruckert C."/>
        </authorList>
    </citation>
    <scope>NUCLEOTIDE SEQUENCE</scope>
    <source>
        <strain evidence="3">CCM 8711</strain>
    </source>
</reference>
<evidence type="ECO:0000259" key="1">
    <source>
        <dbReference type="Pfam" id="PF19289"/>
    </source>
</evidence>
<dbReference type="Pfam" id="PF19290">
    <property type="entry name" value="PmbA_TldD_2nd"/>
    <property type="match status" value="1"/>
</dbReference>
<comment type="caution">
    <text evidence="3">The sequence shown here is derived from an EMBL/GenBank/DDBJ whole genome shotgun (WGS) entry which is preliminary data.</text>
</comment>
<feature type="domain" description="Metalloprotease TldD/E central" evidence="2">
    <location>
        <begin position="126"/>
        <end position="213"/>
    </location>
</feature>
<dbReference type="PANTHER" id="PTHR43666">
    <property type="entry name" value="TLDD PROTEIN"/>
    <property type="match status" value="1"/>
</dbReference>
<dbReference type="InterPro" id="IPR036059">
    <property type="entry name" value="TldD/PmbA_sf"/>
</dbReference>
<feature type="domain" description="Metalloprotease TldD/E C-terminal" evidence="1">
    <location>
        <begin position="223"/>
        <end position="439"/>
    </location>
</feature>
<dbReference type="InterPro" id="IPR035068">
    <property type="entry name" value="TldD/PmbA_N"/>
</dbReference>
<organism evidence="3 4">
    <name type="scientific">Mucilaginibacter galii</name>
    <dbReference type="NCBI Taxonomy" id="2005073"/>
    <lineage>
        <taxon>Bacteria</taxon>
        <taxon>Pseudomonadati</taxon>
        <taxon>Bacteroidota</taxon>
        <taxon>Sphingobacteriia</taxon>
        <taxon>Sphingobacteriales</taxon>
        <taxon>Sphingobacteriaceae</taxon>
        <taxon>Mucilaginibacter</taxon>
    </lineage>
</organism>
<evidence type="ECO:0000313" key="4">
    <source>
        <dbReference type="Proteomes" id="UP000662074"/>
    </source>
</evidence>
<accession>A0A917N2W2</accession>
<dbReference type="EMBL" id="BMDO01000013">
    <property type="protein sequence ID" value="GGI52460.1"/>
    <property type="molecule type" value="Genomic_DNA"/>
</dbReference>
<dbReference type="InterPro" id="IPR045569">
    <property type="entry name" value="Metalloprtase-TldD/E_C"/>
</dbReference>
<proteinExistence type="predicted"/>
<evidence type="ECO:0000313" key="3">
    <source>
        <dbReference type="EMBL" id="GGI52460.1"/>
    </source>
</evidence>
<dbReference type="Proteomes" id="UP000662074">
    <property type="component" value="Unassembled WGS sequence"/>
</dbReference>
<dbReference type="Gene3D" id="3.30.2290.10">
    <property type="entry name" value="PmbA/TldD superfamily"/>
    <property type="match status" value="1"/>
</dbReference>